<dbReference type="AlphaFoldDB" id="L7JF24"/>
<dbReference type="EMBL" id="JH794953">
    <property type="protein sequence ID" value="ELQ66802.1"/>
    <property type="molecule type" value="Genomic_DNA"/>
</dbReference>
<organism>
    <name type="scientific">Pyricularia oryzae (strain P131)</name>
    <name type="common">Rice blast fungus</name>
    <name type="synonym">Magnaporthe oryzae</name>
    <dbReference type="NCBI Taxonomy" id="1143193"/>
    <lineage>
        <taxon>Eukaryota</taxon>
        <taxon>Fungi</taxon>
        <taxon>Dikarya</taxon>
        <taxon>Ascomycota</taxon>
        <taxon>Pezizomycotina</taxon>
        <taxon>Sordariomycetes</taxon>
        <taxon>Sordariomycetidae</taxon>
        <taxon>Magnaporthales</taxon>
        <taxon>Pyriculariaceae</taxon>
        <taxon>Pyricularia</taxon>
    </lineage>
</organism>
<name>L7JF24_PYRO1</name>
<feature type="compositionally biased region" description="Polar residues" evidence="1">
    <location>
        <begin position="149"/>
        <end position="159"/>
    </location>
</feature>
<gene>
    <name evidence="2" type="ORF">OOW_P131scaffold00354g2</name>
</gene>
<sequence>MSNLKTWEIFHTSSASAFLIPCQSCILFTLERARNFNLLLNIMRVSSWFKFTVLAALGPQALAEVLADHGADKAGLVSRELPYDLGEPAPCPDDKGRLGSYPPRIPPSILKKLIDGSKSPQWRKGKGLPQNRWSNHMMPGIGEHEGFPRQSNSAPQGQITARGDYPRSGKLGVDAEGNAIYKARHGRSTRLVARGDDDPDSGRGGVDLDGNPIYKTAKGHRFHRNRKLQVA</sequence>
<accession>L7JF24</accession>
<feature type="region of interest" description="Disordered" evidence="1">
    <location>
        <begin position="190"/>
        <end position="231"/>
    </location>
</feature>
<evidence type="ECO:0000256" key="1">
    <source>
        <dbReference type="SAM" id="MobiDB-lite"/>
    </source>
</evidence>
<proteinExistence type="predicted"/>
<evidence type="ECO:0000313" key="2">
    <source>
        <dbReference type="EMBL" id="ELQ66802.1"/>
    </source>
</evidence>
<feature type="compositionally biased region" description="Basic residues" evidence="1">
    <location>
        <begin position="217"/>
        <end position="231"/>
    </location>
</feature>
<feature type="region of interest" description="Disordered" evidence="1">
    <location>
        <begin position="138"/>
        <end position="172"/>
    </location>
</feature>
<protein>
    <submittedName>
        <fullName evidence="2">Uncharacterized protein</fullName>
    </submittedName>
</protein>
<reference evidence="2" key="1">
    <citation type="journal article" date="2012" name="PLoS Genet.">
        <title>Comparative analysis of the genomes of two field isolates of the rice blast fungus Magnaporthe oryzae.</title>
        <authorList>
            <person name="Xue M."/>
            <person name="Yang J."/>
            <person name="Li Z."/>
            <person name="Hu S."/>
            <person name="Yao N."/>
            <person name="Dean R.A."/>
            <person name="Zhao W."/>
            <person name="Shen M."/>
            <person name="Zhang H."/>
            <person name="Li C."/>
            <person name="Liu L."/>
            <person name="Cao L."/>
            <person name="Xu X."/>
            <person name="Xing Y."/>
            <person name="Hsiang T."/>
            <person name="Zhang Z."/>
            <person name="Xu J.R."/>
            <person name="Peng Y.L."/>
        </authorList>
    </citation>
    <scope>NUCLEOTIDE SEQUENCE [LARGE SCALE GENOMIC DNA]</scope>
    <source>
        <strain evidence="2">P131</strain>
    </source>
</reference>